<reference evidence="1 2" key="1">
    <citation type="submission" date="2022-11" db="EMBL/GenBank/DDBJ databases">
        <title>Viruses from the air-sea interface of a natural surface slick.</title>
        <authorList>
            <person name="Rahlff J."/>
            <person name="Holmfeldt K."/>
        </authorList>
    </citation>
    <scope>NUCLEOTIDE SEQUENCE [LARGE SCALE GENOMIC DNA]</scope>
    <source>
        <strain evidence="1 2">SMS4</strain>
    </source>
</reference>
<organism evidence="1 2">
    <name type="scientific">Rheinheimera baltica</name>
    <dbReference type="NCBI Taxonomy" id="67576"/>
    <lineage>
        <taxon>Bacteria</taxon>
        <taxon>Pseudomonadati</taxon>
        <taxon>Pseudomonadota</taxon>
        <taxon>Gammaproteobacteria</taxon>
        <taxon>Chromatiales</taxon>
        <taxon>Chromatiaceae</taxon>
        <taxon>Rheinheimera</taxon>
    </lineage>
</organism>
<accession>A0ABT9HYF2</accession>
<dbReference type="EMBL" id="JAPJDZ010000019">
    <property type="protein sequence ID" value="MDP5136163.1"/>
    <property type="molecule type" value="Genomic_DNA"/>
</dbReference>
<comment type="caution">
    <text evidence="1">The sequence shown here is derived from an EMBL/GenBank/DDBJ whole genome shotgun (WGS) entry which is preliminary data.</text>
</comment>
<dbReference type="Proteomes" id="UP001231109">
    <property type="component" value="Unassembled WGS sequence"/>
</dbReference>
<dbReference type="RefSeq" id="WP_305975396.1">
    <property type="nucleotide sequence ID" value="NZ_JAPJDZ010000019.1"/>
</dbReference>
<protein>
    <submittedName>
        <fullName evidence="1">Thermostable hemolysin</fullName>
    </submittedName>
</protein>
<sequence>MTSQMRSAQTFNRTGIVDFSTPQLTLDAANVNASSQAVHGVLHLIEPQHTQRAPLQRFIADGFATHYQAHVTQFMPHLLGVALADIWQAALGIRFASATLFTEQYLSAPAEQILQQHNIACLRSGIAEIGHLYAQNRQALMQLFVLMVQALYQLNIQQLLFAATADLKRLLTRHGIALTEVADATADCLGDKAAEWGSYYQSKPKVCILSVAQAAGRIQADPRLQQLIFRHWPQLHTLVDTLKEAQ</sequence>
<gene>
    <name evidence="1" type="ORF">ORJ04_09400</name>
</gene>
<evidence type="ECO:0000313" key="1">
    <source>
        <dbReference type="EMBL" id="MDP5136163.1"/>
    </source>
</evidence>
<dbReference type="Pfam" id="PF12261">
    <property type="entry name" value="T_hemolysin"/>
    <property type="match status" value="1"/>
</dbReference>
<dbReference type="InterPro" id="IPR022050">
    <property type="entry name" value="T_hemolysin"/>
</dbReference>
<name>A0ABT9HYF2_9GAMM</name>
<proteinExistence type="predicted"/>
<keyword evidence="2" id="KW-1185">Reference proteome</keyword>
<evidence type="ECO:0000313" key="2">
    <source>
        <dbReference type="Proteomes" id="UP001231109"/>
    </source>
</evidence>